<dbReference type="PRINTS" id="PR00738">
    <property type="entry name" value="GLHYDRLASE20"/>
</dbReference>
<dbReference type="SUPFAM" id="SSF51445">
    <property type="entry name" value="(Trans)glycosidases"/>
    <property type="match status" value="1"/>
</dbReference>
<feature type="domain" description="GH29D-like beta-sandwich" evidence="11">
    <location>
        <begin position="541"/>
        <end position="596"/>
    </location>
</feature>
<evidence type="ECO:0000259" key="8">
    <source>
        <dbReference type="Pfam" id="PF00728"/>
    </source>
</evidence>
<proteinExistence type="inferred from homology"/>
<dbReference type="SUPFAM" id="SSF49785">
    <property type="entry name" value="Galactose-binding domain-like"/>
    <property type="match status" value="1"/>
</dbReference>
<feature type="domain" description="Beta-hexosaminidase bacterial type N-terminal" evidence="10">
    <location>
        <begin position="20"/>
        <end position="150"/>
    </location>
</feature>
<feature type="chain" id="PRO_5042218729" description="beta-N-acetylhexosaminidase" evidence="7">
    <location>
        <begin position="20"/>
        <end position="762"/>
    </location>
</feature>
<dbReference type="GO" id="GO:0030203">
    <property type="term" value="P:glycosaminoglycan metabolic process"/>
    <property type="evidence" value="ECO:0007669"/>
    <property type="project" value="TreeGrafter"/>
</dbReference>
<dbReference type="Gene3D" id="2.60.120.260">
    <property type="entry name" value="Galactose-binding domain-like"/>
    <property type="match status" value="1"/>
</dbReference>
<keyword evidence="4" id="KW-0378">Hydrolase</keyword>
<dbReference type="Pfam" id="PF02838">
    <property type="entry name" value="Glyco_hydro_20b"/>
    <property type="match status" value="1"/>
</dbReference>
<keyword evidence="5" id="KW-0326">Glycosidase</keyword>
<reference evidence="12 13" key="1">
    <citation type="submission" date="2018-11" db="EMBL/GenBank/DDBJ databases">
        <title>Novel bacteria species description.</title>
        <authorList>
            <person name="Han J.-H."/>
        </authorList>
    </citation>
    <scope>NUCLEOTIDE SEQUENCE [LARGE SCALE GENOMIC DNA]</scope>
    <source>
        <strain evidence="12 13">KCTC23259</strain>
    </source>
</reference>
<evidence type="ECO:0000256" key="6">
    <source>
        <dbReference type="PIRSR" id="PIRSR625705-1"/>
    </source>
</evidence>
<dbReference type="InterPro" id="IPR015882">
    <property type="entry name" value="HEX_bac_N"/>
</dbReference>
<dbReference type="SUPFAM" id="SSF55545">
    <property type="entry name" value="beta-N-acetylhexosaminidase-like domain"/>
    <property type="match status" value="1"/>
</dbReference>
<evidence type="ECO:0000256" key="5">
    <source>
        <dbReference type="ARBA" id="ARBA00023295"/>
    </source>
</evidence>
<gene>
    <name evidence="12" type="ORF">EGI31_03970</name>
</gene>
<dbReference type="CDD" id="cd06563">
    <property type="entry name" value="GH20_chitobiase-like"/>
    <property type="match status" value="1"/>
</dbReference>
<comment type="caution">
    <text evidence="12">The sequence shown here is derived from an EMBL/GenBank/DDBJ whole genome shotgun (WGS) entry which is preliminary data.</text>
</comment>
<dbReference type="InterPro" id="IPR025705">
    <property type="entry name" value="Beta_hexosaminidase_sua/sub"/>
</dbReference>
<dbReference type="EMBL" id="RJUF01000005">
    <property type="protein sequence ID" value="MCP9762099.1"/>
    <property type="molecule type" value="Genomic_DNA"/>
</dbReference>
<organism evidence="12 13">
    <name type="scientific">Lacihabitans soyangensis</name>
    <dbReference type="NCBI Taxonomy" id="869394"/>
    <lineage>
        <taxon>Bacteria</taxon>
        <taxon>Pseudomonadati</taxon>
        <taxon>Bacteroidota</taxon>
        <taxon>Cytophagia</taxon>
        <taxon>Cytophagales</taxon>
        <taxon>Leadbetterellaceae</taxon>
        <taxon>Lacihabitans</taxon>
    </lineage>
</organism>
<dbReference type="Proteomes" id="UP001204144">
    <property type="component" value="Unassembled WGS sequence"/>
</dbReference>
<dbReference type="InterPro" id="IPR000421">
    <property type="entry name" value="FA58C"/>
</dbReference>
<dbReference type="Gene3D" id="3.30.379.10">
    <property type="entry name" value="Chitobiase/beta-hexosaminidase domain 2-like"/>
    <property type="match status" value="1"/>
</dbReference>
<dbReference type="GO" id="GO:0004563">
    <property type="term" value="F:beta-N-acetylhexosaminidase activity"/>
    <property type="evidence" value="ECO:0007669"/>
    <property type="project" value="UniProtKB-EC"/>
</dbReference>
<evidence type="ECO:0000313" key="13">
    <source>
        <dbReference type="Proteomes" id="UP001204144"/>
    </source>
</evidence>
<evidence type="ECO:0000313" key="12">
    <source>
        <dbReference type="EMBL" id="MCP9762099.1"/>
    </source>
</evidence>
<sequence>MKKTLLVCLISIGSFAQNAISIIPKPESITQGKGKFTINSATQIVVESNNTEARDVAEQLAIRLKIVSNKPIDIGSANGNNKIVFSKDQTIEKEGYNLKVTPTGVTIAASNPIGHFYGLQTLLQLFPSQILSSSTQPNLSLTLSECTIKDKPRFEYRGIMMDVGRYFYPVEFIKKLVDVIAFHKLNTLHLHLTEDQGWRIEIKKYPKLTEIGSVRKESMLGHHRDQKYDGKPHGGFYTQDQIRDLVTYAQRKYVTIVPEIEMPGHALAAIASYPELGCTGEQYEVGTEWGVEERVFCPNEKTFEFLENVLTEVIDLFPSQYIHIGGDECPKIAWKNSQFCQDLMKKEGLKDEHELQSYFIRRIDKFVSSKGRKIIGWDEILEGGLSPNATVMSWRGVDGGIAAAKQKHDVIMSPNSHMYLDYYQGSASSEPLAIGGFLPIEKTYSFEPFAPELTAEESKYIKGVQANLWTEYISKPEHAEYMLFPRALATAEIGWSSKEKNFEDFSKRMTKHFERLDQLAVNYSKAFYSVAFSTSKNSLNQPLVSLSSNDKNGIIRYTMDGTKPNEKSLVYSDAKKITIDGDRTIAAAYFTKSGQMLGAPTMKSYVISKSTGKTYSLSKEPKKYNGGEKYALTNGIRGENNSNDPWVGFQGENFDFTMDFGQKTFFNTVSVGFQGAYASWIMPPKNIEIFVSDDNKTFKSIKKMELGSAVKKENFVQQLNISVGNSNARYLKIVAENYGKLPEDHPGKGSPAWLFVDEVSVK</sequence>
<accession>A0AAE3KS11</accession>
<feature type="domain" description="Glycoside hydrolase family 20 catalytic" evidence="8">
    <location>
        <begin position="154"/>
        <end position="497"/>
    </location>
</feature>
<dbReference type="RefSeq" id="WP_255035851.1">
    <property type="nucleotide sequence ID" value="NZ_RJUF01000005.1"/>
</dbReference>
<evidence type="ECO:0000256" key="3">
    <source>
        <dbReference type="ARBA" id="ARBA00012663"/>
    </source>
</evidence>
<dbReference type="GO" id="GO:0005975">
    <property type="term" value="P:carbohydrate metabolic process"/>
    <property type="evidence" value="ECO:0007669"/>
    <property type="project" value="InterPro"/>
</dbReference>
<evidence type="ECO:0000256" key="1">
    <source>
        <dbReference type="ARBA" id="ARBA00001231"/>
    </source>
</evidence>
<dbReference type="Pfam" id="PF00754">
    <property type="entry name" value="F5_F8_type_C"/>
    <property type="match status" value="1"/>
</dbReference>
<dbReference type="InterPro" id="IPR059177">
    <property type="entry name" value="GH29D-like_dom"/>
</dbReference>
<dbReference type="InterPro" id="IPR029018">
    <property type="entry name" value="Hex-like_dom2"/>
</dbReference>
<evidence type="ECO:0000256" key="4">
    <source>
        <dbReference type="ARBA" id="ARBA00022801"/>
    </source>
</evidence>
<keyword evidence="13" id="KW-1185">Reference proteome</keyword>
<dbReference type="AlphaFoldDB" id="A0AAE3KS11"/>
<evidence type="ECO:0000259" key="11">
    <source>
        <dbReference type="Pfam" id="PF13290"/>
    </source>
</evidence>
<dbReference type="GO" id="GO:0016020">
    <property type="term" value="C:membrane"/>
    <property type="evidence" value="ECO:0007669"/>
    <property type="project" value="TreeGrafter"/>
</dbReference>
<feature type="domain" description="F5/8 type C" evidence="9">
    <location>
        <begin position="626"/>
        <end position="737"/>
    </location>
</feature>
<dbReference type="InterPro" id="IPR017853">
    <property type="entry name" value="GH"/>
</dbReference>
<dbReference type="EC" id="3.2.1.52" evidence="3"/>
<comment type="catalytic activity">
    <reaction evidence="1">
        <text>Hydrolysis of terminal non-reducing N-acetyl-D-hexosamine residues in N-acetyl-beta-D-hexosaminides.</text>
        <dbReference type="EC" id="3.2.1.52"/>
    </reaction>
</comment>
<dbReference type="PANTHER" id="PTHR22600:SF57">
    <property type="entry name" value="BETA-N-ACETYLHEXOSAMINIDASE"/>
    <property type="match status" value="1"/>
</dbReference>
<dbReference type="Pfam" id="PF00728">
    <property type="entry name" value="Glyco_hydro_20"/>
    <property type="match status" value="1"/>
</dbReference>
<dbReference type="Pfam" id="PF13290">
    <property type="entry name" value="CHB_HEX_C_1"/>
    <property type="match status" value="1"/>
</dbReference>
<protein>
    <recommendedName>
        <fullName evidence="3">beta-N-acetylhexosaminidase</fullName>
        <ecNumber evidence="3">3.2.1.52</ecNumber>
    </recommendedName>
</protein>
<evidence type="ECO:0000256" key="7">
    <source>
        <dbReference type="SAM" id="SignalP"/>
    </source>
</evidence>
<dbReference type="PANTHER" id="PTHR22600">
    <property type="entry name" value="BETA-HEXOSAMINIDASE"/>
    <property type="match status" value="1"/>
</dbReference>
<evidence type="ECO:0000259" key="9">
    <source>
        <dbReference type="Pfam" id="PF00754"/>
    </source>
</evidence>
<evidence type="ECO:0000259" key="10">
    <source>
        <dbReference type="Pfam" id="PF02838"/>
    </source>
</evidence>
<feature type="signal peptide" evidence="7">
    <location>
        <begin position="1"/>
        <end position="19"/>
    </location>
</feature>
<dbReference type="Gene3D" id="3.20.20.80">
    <property type="entry name" value="Glycosidases"/>
    <property type="match status" value="1"/>
</dbReference>
<keyword evidence="7" id="KW-0732">Signal</keyword>
<feature type="active site" description="Proton donor" evidence="6">
    <location>
        <position position="328"/>
    </location>
</feature>
<name>A0AAE3KS11_9BACT</name>
<dbReference type="InterPro" id="IPR015883">
    <property type="entry name" value="Glyco_hydro_20_cat"/>
</dbReference>
<dbReference type="InterPro" id="IPR008979">
    <property type="entry name" value="Galactose-bd-like_sf"/>
</dbReference>
<comment type="similarity">
    <text evidence="2">Belongs to the glycosyl hydrolase 20 family.</text>
</comment>
<evidence type="ECO:0000256" key="2">
    <source>
        <dbReference type="ARBA" id="ARBA00006285"/>
    </source>
</evidence>